<dbReference type="Gene3D" id="3.30.70.100">
    <property type="match status" value="1"/>
</dbReference>
<evidence type="ECO:0000313" key="3">
    <source>
        <dbReference type="EMBL" id="VDC73332.1"/>
    </source>
</evidence>
<dbReference type="InterPro" id="IPR036047">
    <property type="entry name" value="F-box-like_dom_sf"/>
</dbReference>
<gene>
    <name evidence="3" type="ORF">BRAA05T23046Z</name>
    <name evidence="2" type="ORF">BRAPAZ1V2_A05P49270.2</name>
</gene>
<sequence>MSGKKYRNKAMKIVVGTSGVTGVRLEKDKETLTVEGEGVDVLALARALEKKLQLLAIQGTMKTRRRQRKDRRTSSSLVDTDQLHSSLPLPIDLTIDIFSRLSLKSIAISRCVSKPWALVLGRPDLRDLRLTRSQARPRLLFAFWEGNNLFFLSSPQPQSPDEMLSVAADHHISFSFDHPVKDISASVNGLVCVRISGHRFVNGRRFKVEESVLCNPSTGQSLTIPKVKTRKRVGIVSLLGYDPVEKLHKVLGMIWLQDGITMEHQVLTLGGGGASDEKLTWRMAERGIPCPCPSSAGTQNICIGGVFYYIHAHMIICFDVRTEKYSFVKPPKGKLYHRLLDCNGKLALVPLGKSYYFNSETVKMWVLEDRERHEWSKRVYTLPPMWKDVVDPEEWLVIVGVTGPNEFVMSSEYSGDPFQVYYCNFDKETVTRVVIQGVGALRSGMGYSIHTYPNHVEDVKLMEL</sequence>
<dbReference type="Pfam" id="PF08268">
    <property type="entry name" value="FBA_3"/>
    <property type="match status" value="1"/>
</dbReference>
<organism evidence="3">
    <name type="scientific">Brassica campestris</name>
    <name type="common">Field mustard</name>
    <dbReference type="NCBI Taxonomy" id="3711"/>
    <lineage>
        <taxon>Eukaryota</taxon>
        <taxon>Viridiplantae</taxon>
        <taxon>Streptophyta</taxon>
        <taxon>Embryophyta</taxon>
        <taxon>Tracheophyta</taxon>
        <taxon>Spermatophyta</taxon>
        <taxon>Magnoliopsida</taxon>
        <taxon>eudicotyledons</taxon>
        <taxon>Gunneridae</taxon>
        <taxon>Pentapetalae</taxon>
        <taxon>rosids</taxon>
        <taxon>malvids</taxon>
        <taxon>Brassicales</taxon>
        <taxon>Brassicaceae</taxon>
        <taxon>Brassiceae</taxon>
        <taxon>Brassica</taxon>
    </lineage>
</organism>
<protein>
    <recommendedName>
        <fullName evidence="1">F-box domain-containing protein</fullName>
    </recommendedName>
</protein>
<dbReference type="PANTHER" id="PTHR31111">
    <property type="entry name" value="BNAA05G37150D PROTEIN-RELATED"/>
    <property type="match status" value="1"/>
</dbReference>
<dbReference type="InterPro" id="IPR013187">
    <property type="entry name" value="F-box-assoc_dom_typ3"/>
</dbReference>
<dbReference type="PANTHER" id="PTHR31111:SF103">
    <property type="entry name" value="F-BOX DOMAIN-CONTAINING PROTEIN"/>
    <property type="match status" value="1"/>
</dbReference>
<name>A0A3P5YZU1_BRACM</name>
<evidence type="ECO:0000259" key="1">
    <source>
        <dbReference type="SMART" id="SM00256"/>
    </source>
</evidence>
<dbReference type="InterPro" id="IPR001810">
    <property type="entry name" value="F-box_dom"/>
</dbReference>
<dbReference type="Gramene" id="A05p49270.2_BraZ1">
    <property type="protein sequence ID" value="A05p49270.2_BraZ1.CDS"/>
    <property type="gene ID" value="A05g49270.2_BraZ1"/>
</dbReference>
<dbReference type="AlphaFoldDB" id="A0A3P5YZU1"/>
<reference evidence="3" key="1">
    <citation type="submission" date="2018-11" db="EMBL/GenBank/DDBJ databases">
        <authorList>
            <consortium name="Genoscope - CEA"/>
            <person name="William W."/>
        </authorList>
    </citation>
    <scope>NUCLEOTIDE SEQUENCE</scope>
</reference>
<dbReference type="SMART" id="SM00256">
    <property type="entry name" value="FBOX"/>
    <property type="match status" value="1"/>
</dbReference>
<dbReference type="Pfam" id="PF00646">
    <property type="entry name" value="F-box"/>
    <property type="match status" value="1"/>
</dbReference>
<dbReference type="InterPro" id="IPR017451">
    <property type="entry name" value="F-box-assoc_interact_dom"/>
</dbReference>
<evidence type="ECO:0000313" key="2">
    <source>
        <dbReference type="EMBL" id="CAG7878406.1"/>
    </source>
</evidence>
<feature type="domain" description="F-box" evidence="1">
    <location>
        <begin position="89"/>
        <end position="129"/>
    </location>
</feature>
<dbReference type="NCBIfam" id="TIGR01640">
    <property type="entry name" value="F_box_assoc_1"/>
    <property type="match status" value="1"/>
</dbReference>
<dbReference type="Proteomes" id="UP000694005">
    <property type="component" value="Chromosome A05"/>
</dbReference>
<dbReference type="SUPFAM" id="SSF81383">
    <property type="entry name" value="F-box domain"/>
    <property type="match status" value="1"/>
</dbReference>
<accession>A0A3P5YZU1</accession>
<dbReference type="EMBL" id="LR031570">
    <property type="protein sequence ID" value="VDC73332.1"/>
    <property type="molecule type" value="Genomic_DNA"/>
</dbReference>
<dbReference type="EMBL" id="LS974621">
    <property type="protein sequence ID" value="CAG7878406.1"/>
    <property type="molecule type" value="Genomic_DNA"/>
</dbReference>
<proteinExistence type="predicted"/>